<dbReference type="InterPro" id="IPR036590">
    <property type="entry name" value="SRAP-like"/>
</dbReference>
<dbReference type="GO" id="GO:0003697">
    <property type="term" value="F:single-stranded DNA binding"/>
    <property type="evidence" value="ECO:0007669"/>
    <property type="project" value="InterPro"/>
</dbReference>
<keyword evidence="4 8" id="KW-0378">Hydrolase</keyword>
<evidence type="ECO:0000256" key="3">
    <source>
        <dbReference type="ARBA" id="ARBA00022763"/>
    </source>
</evidence>
<dbReference type="GO" id="GO:0006508">
    <property type="term" value="P:proteolysis"/>
    <property type="evidence" value="ECO:0007669"/>
    <property type="project" value="UniProtKB-KW"/>
</dbReference>
<organism evidence="9 10">
    <name type="scientific">Candidatus Edwardsbacteria bacterium GWF2_54_11</name>
    <dbReference type="NCBI Taxonomy" id="1817851"/>
    <lineage>
        <taxon>Bacteria</taxon>
        <taxon>Candidatus Edwardsiibacteriota</taxon>
    </lineage>
</organism>
<dbReference type="Pfam" id="PF02586">
    <property type="entry name" value="SRAP"/>
    <property type="match status" value="1"/>
</dbReference>
<dbReference type="EC" id="3.4.-.-" evidence="8"/>
<evidence type="ECO:0000256" key="1">
    <source>
        <dbReference type="ARBA" id="ARBA00008136"/>
    </source>
</evidence>
<keyword evidence="2 8" id="KW-0645">Protease</keyword>
<dbReference type="SUPFAM" id="SSF143081">
    <property type="entry name" value="BB1717-like"/>
    <property type="match status" value="1"/>
</dbReference>
<evidence type="ECO:0000313" key="10">
    <source>
        <dbReference type="Proteomes" id="UP000177230"/>
    </source>
</evidence>
<dbReference type="EMBL" id="MFFM01000051">
    <property type="protein sequence ID" value="OGF07173.1"/>
    <property type="molecule type" value="Genomic_DNA"/>
</dbReference>
<comment type="similarity">
    <text evidence="1 8">Belongs to the SOS response-associated peptidase family.</text>
</comment>
<evidence type="ECO:0000256" key="2">
    <source>
        <dbReference type="ARBA" id="ARBA00022670"/>
    </source>
</evidence>
<dbReference type="PANTHER" id="PTHR13604:SF0">
    <property type="entry name" value="ABASIC SITE PROCESSING PROTEIN HMCES"/>
    <property type="match status" value="1"/>
</dbReference>
<evidence type="ECO:0000256" key="7">
    <source>
        <dbReference type="ARBA" id="ARBA00023239"/>
    </source>
</evidence>
<name>A0A1F5QZC0_9BACT</name>
<accession>A0A1F5QZC0</accession>
<evidence type="ECO:0000256" key="8">
    <source>
        <dbReference type="RuleBase" id="RU364100"/>
    </source>
</evidence>
<evidence type="ECO:0000313" key="9">
    <source>
        <dbReference type="EMBL" id="OGF07173.1"/>
    </source>
</evidence>
<gene>
    <name evidence="9" type="ORF">A2024_09655</name>
</gene>
<dbReference type="InterPro" id="IPR003738">
    <property type="entry name" value="SRAP"/>
</dbReference>
<evidence type="ECO:0000256" key="4">
    <source>
        <dbReference type="ARBA" id="ARBA00022801"/>
    </source>
</evidence>
<dbReference type="GO" id="GO:0016829">
    <property type="term" value="F:lyase activity"/>
    <property type="evidence" value="ECO:0007669"/>
    <property type="project" value="UniProtKB-KW"/>
</dbReference>
<dbReference type="GO" id="GO:0008233">
    <property type="term" value="F:peptidase activity"/>
    <property type="evidence" value="ECO:0007669"/>
    <property type="project" value="UniProtKB-KW"/>
</dbReference>
<evidence type="ECO:0000256" key="6">
    <source>
        <dbReference type="ARBA" id="ARBA00023125"/>
    </source>
</evidence>
<dbReference type="PANTHER" id="PTHR13604">
    <property type="entry name" value="DC12-RELATED"/>
    <property type="match status" value="1"/>
</dbReference>
<sequence length="223" mass="24775">MCGRFVRKSGGEEVSREFDVGLSDISFLLEPGYNIAPGNQVAAVVKSDRLAVVAFRWGLIPPWAKDERTGYKMINARAETLSVKPSFKKPFQSQRCLVIADGFYEWSGRSRPKVPYYFHRKDPAPMGLAGLFESWPGPGGRVVNSCAIVTTAANSLMQPVHDRMPAIIAREDYRLWLDNGIFDGKALGALLRPYPPEDMECYPVSPLVNSPPNNSLQCIQPVQ</sequence>
<proteinExistence type="inferred from homology"/>
<keyword evidence="5" id="KW-0190">Covalent protein-DNA linkage</keyword>
<reference evidence="9 10" key="1">
    <citation type="journal article" date="2016" name="Nat. Commun.">
        <title>Thousands of microbial genomes shed light on interconnected biogeochemical processes in an aquifer system.</title>
        <authorList>
            <person name="Anantharaman K."/>
            <person name="Brown C.T."/>
            <person name="Hug L.A."/>
            <person name="Sharon I."/>
            <person name="Castelle C.J."/>
            <person name="Probst A.J."/>
            <person name="Thomas B.C."/>
            <person name="Singh A."/>
            <person name="Wilkins M.J."/>
            <person name="Karaoz U."/>
            <person name="Brodie E.L."/>
            <person name="Williams K.H."/>
            <person name="Hubbard S.S."/>
            <person name="Banfield J.F."/>
        </authorList>
    </citation>
    <scope>NUCLEOTIDE SEQUENCE [LARGE SCALE GENOMIC DNA]</scope>
</reference>
<dbReference type="Gene3D" id="3.90.1680.10">
    <property type="entry name" value="SOS response associated peptidase-like"/>
    <property type="match status" value="1"/>
</dbReference>
<dbReference type="GO" id="GO:0106300">
    <property type="term" value="P:protein-DNA covalent cross-linking repair"/>
    <property type="evidence" value="ECO:0007669"/>
    <property type="project" value="InterPro"/>
</dbReference>
<dbReference type="AlphaFoldDB" id="A0A1F5QZC0"/>
<comment type="caution">
    <text evidence="9">The sequence shown here is derived from an EMBL/GenBank/DDBJ whole genome shotgun (WGS) entry which is preliminary data.</text>
</comment>
<keyword evidence="6" id="KW-0238">DNA-binding</keyword>
<dbReference type="Proteomes" id="UP000177230">
    <property type="component" value="Unassembled WGS sequence"/>
</dbReference>
<keyword evidence="3" id="KW-0227">DNA damage</keyword>
<evidence type="ECO:0000256" key="5">
    <source>
        <dbReference type="ARBA" id="ARBA00023124"/>
    </source>
</evidence>
<keyword evidence="7" id="KW-0456">Lyase</keyword>
<protein>
    <recommendedName>
        <fullName evidence="8">Abasic site processing protein</fullName>
        <ecNumber evidence="8">3.4.-.-</ecNumber>
    </recommendedName>
</protein>